<comment type="caution">
    <text evidence="1">The sequence shown here is derived from an EMBL/GenBank/DDBJ whole genome shotgun (WGS) entry which is preliminary data.</text>
</comment>
<evidence type="ECO:0000313" key="1">
    <source>
        <dbReference type="EMBL" id="KAH7522699.1"/>
    </source>
</evidence>
<proteinExistence type="predicted"/>
<name>A0A978V5R6_ZIZJJ</name>
<dbReference type="SUPFAM" id="SSF52058">
    <property type="entry name" value="L domain-like"/>
    <property type="match status" value="1"/>
</dbReference>
<protein>
    <submittedName>
        <fullName evidence="1">Uncharacterized protein</fullName>
    </submittedName>
</protein>
<dbReference type="EMBL" id="JAEACU010000007">
    <property type="protein sequence ID" value="KAH7522699.1"/>
    <property type="molecule type" value="Genomic_DNA"/>
</dbReference>
<gene>
    <name evidence="1" type="ORF">FEM48_Zijuj07G0166300</name>
</gene>
<dbReference type="Proteomes" id="UP000813462">
    <property type="component" value="Unassembled WGS sequence"/>
</dbReference>
<evidence type="ECO:0000313" key="2">
    <source>
        <dbReference type="Proteomes" id="UP000813462"/>
    </source>
</evidence>
<accession>A0A978V5R6</accession>
<dbReference type="Gene3D" id="3.80.10.10">
    <property type="entry name" value="Ribonuclease Inhibitor"/>
    <property type="match status" value="1"/>
</dbReference>
<organism evidence="1 2">
    <name type="scientific">Ziziphus jujuba var. spinosa</name>
    <dbReference type="NCBI Taxonomy" id="714518"/>
    <lineage>
        <taxon>Eukaryota</taxon>
        <taxon>Viridiplantae</taxon>
        <taxon>Streptophyta</taxon>
        <taxon>Embryophyta</taxon>
        <taxon>Tracheophyta</taxon>
        <taxon>Spermatophyta</taxon>
        <taxon>Magnoliopsida</taxon>
        <taxon>eudicotyledons</taxon>
        <taxon>Gunneridae</taxon>
        <taxon>Pentapetalae</taxon>
        <taxon>rosids</taxon>
        <taxon>fabids</taxon>
        <taxon>Rosales</taxon>
        <taxon>Rhamnaceae</taxon>
        <taxon>Paliureae</taxon>
        <taxon>Ziziphus</taxon>
    </lineage>
</organism>
<dbReference type="InterPro" id="IPR032675">
    <property type="entry name" value="LRR_dom_sf"/>
</dbReference>
<dbReference type="AlphaFoldDB" id="A0A978V5R6"/>
<reference evidence="1" key="1">
    <citation type="journal article" date="2021" name="Front. Plant Sci.">
        <title>Chromosome-Scale Genome Assembly for Chinese Sour Jujube and Insights Into Its Genome Evolution and Domestication Signature.</title>
        <authorList>
            <person name="Shen L.-Y."/>
            <person name="Luo H."/>
            <person name="Wang X.-L."/>
            <person name="Wang X.-M."/>
            <person name="Qiu X.-J."/>
            <person name="Liu H."/>
            <person name="Zhou S.-S."/>
            <person name="Jia K.-H."/>
            <person name="Nie S."/>
            <person name="Bao Y.-T."/>
            <person name="Zhang R.-G."/>
            <person name="Yun Q.-Z."/>
            <person name="Chai Y.-H."/>
            <person name="Lu J.-Y."/>
            <person name="Li Y."/>
            <person name="Zhao S.-W."/>
            <person name="Mao J.-F."/>
            <person name="Jia S.-G."/>
            <person name="Mao Y.-M."/>
        </authorList>
    </citation>
    <scope>NUCLEOTIDE SEQUENCE</scope>
    <source>
        <strain evidence="1">AT0</strain>
        <tissue evidence="1">Leaf</tissue>
    </source>
</reference>
<sequence length="288" mass="32272">MLFSRIQIKVRASQRICFILWSPANCQTYTDFEDLIWEVKRNDKSMSNLAQLLDSSAQNTAKMVGVPTNGNGCKLILTGRSLEWSDALEKSEMLEAGHDDDMGTEAELKRGHTILNKLENVCLLEGGCNSKSTILIEAGQRLREIPGEEKWEVDLTKISLMENCTSNIPTSASPKCPRLTTLILNDIENLPTSIGDLVNLTALCLVSCSRLQNVPSLENLKSLRRLNLRWAGVRYLGIRALEKGTLVVRGQEVVKLGKLEIFHGKLYDIHDFNTYARWQKNNKGGPKN</sequence>